<protein>
    <submittedName>
        <fullName evidence="2">Uncharacterized protein</fullName>
    </submittedName>
</protein>
<dbReference type="EMBL" id="JAHYIQ010000002">
    <property type="protein sequence ID" value="KAK1134786.1"/>
    <property type="molecule type" value="Genomic_DNA"/>
</dbReference>
<feature type="region of interest" description="Disordered" evidence="1">
    <location>
        <begin position="1"/>
        <end position="21"/>
    </location>
</feature>
<sequence length="115" mass="13718">MQEPAPYSRNRNINYKRGATGTERYKFPTMLKKVEGKRERGNRRKDPGSEGTSLWCVSLLRGGKERASRVPSRLTRRGNRDAARRRRKRRRRTERRVEMTENTIRTLEERLVPIY</sequence>
<gene>
    <name evidence="2" type="ORF">K0M31_007557</name>
</gene>
<accession>A0AA40GBY0</accession>
<organism evidence="2 3">
    <name type="scientific">Melipona bicolor</name>
    <dbReference type="NCBI Taxonomy" id="60889"/>
    <lineage>
        <taxon>Eukaryota</taxon>
        <taxon>Metazoa</taxon>
        <taxon>Ecdysozoa</taxon>
        <taxon>Arthropoda</taxon>
        <taxon>Hexapoda</taxon>
        <taxon>Insecta</taxon>
        <taxon>Pterygota</taxon>
        <taxon>Neoptera</taxon>
        <taxon>Endopterygota</taxon>
        <taxon>Hymenoptera</taxon>
        <taxon>Apocrita</taxon>
        <taxon>Aculeata</taxon>
        <taxon>Apoidea</taxon>
        <taxon>Anthophila</taxon>
        <taxon>Apidae</taxon>
        <taxon>Melipona</taxon>
    </lineage>
</organism>
<feature type="region of interest" description="Disordered" evidence="1">
    <location>
        <begin position="64"/>
        <end position="98"/>
    </location>
</feature>
<evidence type="ECO:0000313" key="3">
    <source>
        <dbReference type="Proteomes" id="UP001177670"/>
    </source>
</evidence>
<reference evidence="2" key="1">
    <citation type="submission" date="2021-10" db="EMBL/GenBank/DDBJ databases">
        <title>Melipona bicolor Genome sequencing and assembly.</title>
        <authorList>
            <person name="Araujo N.S."/>
            <person name="Arias M.C."/>
        </authorList>
    </citation>
    <scope>NUCLEOTIDE SEQUENCE</scope>
    <source>
        <strain evidence="2">USP_2M_L1-L4_2017</strain>
        <tissue evidence="2">Whole body</tissue>
    </source>
</reference>
<keyword evidence="3" id="KW-1185">Reference proteome</keyword>
<dbReference type="AlphaFoldDB" id="A0AA40GBY0"/>
<feature type="compositionally biased region" description="Basic residues" evidence="1">
    <location>
        <begin position="83"/>
        <end position="94"/>
    </location>
</feature>
<proteinExistence type="predicted"/>
<evidence type="ECO:0000256" key="1">
    <source>
        <dbReference type="SAM" id="MobiDB-lite"/>
    </source>
</evidence>
<comment type="caution">
    <text evidence="2">The sequence shown here is derived from an EMBL/GenBank/DDBJ whole genome shotgun (WGS) entry which is preliminary data.</text>
</comment>
<dbReference type="Proteomes" id="UP001177670">
    <property type="component" value="Unassembled WGS sequence"/>
</dbReference>
<evidence type="ECO:0000313" key="2">
    <source>
        <dbReference type="EMBL" id="KAK1134786.1"/>
    </source>
</evidence>
<name>A0AA40GBY0_9HYME</name>